<dbReference type="EMBL" id="MAQB02000001">
    <property type="protein sequence ID" value="OFJ48680.1"/>
    <property type="molecule type" value="Genomic_DNA"/>
</dbReference>
<dbReference type="Pfam" id="PF05675">
    <property type="entry name" value="DUF817"/>
    <property type="match status" value="1"/>
</dbReference>
<evidence type="ECO:0000313" key="2">
    <source>
        <dbReference type="Proteomes" id="UP000092634"/>
    </source>
</evidence>
<dbReference type="AlphaFoldDB" id="A0A1E8PS05"/>
<proteinExistence type="predicted"/>
<evidence type="ECO:0000313" key="1">
    <source>
        <dbReference type="EMBL" id="OFJ48680.1"/>
    </source>
</evidence>
<reference evidence="1 2" key="1">
    <citation type="submission" date="2016-10" db="EMBL/GenBank/DDBJ databases">
        <title>Updated version of Genome Assembly of Janthinobacterium lividum ERGS5:01.</title>
        <authorList>
            <person name="Kumar R."/>
            <person name="Acharya V."/>
            <person name="Singh D."/>
        </authorList>
    </citation>
    <scope>NUCLEOTIDE SEQUENCE [LARGE SCALE GENOMIC DNA]</scope>
    <source>
        <strain evidence="1 2">ERGS5:01</strain>
    </source>
</reference>
<protein>
    <submittedName>
        <fullName evidence="1">Uncharacterized protein</fullName>
    </submittedName>
</protein>
<organism evidence="1 2">
    <name type="scientific">Janthinobacterium lividum</name>
    <dbReference type="NCBI Taxonomy" id="29581"/>
    <lineage>
        <taxon>Bacteria</taxon>
        <taxon>Pseudomonadati</taxon>
        <taxon>Pseudomonadota</taxon>
        <taxon>Betaproteobacteria</taxon>
        <taxon>Burkholderiales</taxon>
        <taxon>Oxalobacteraceae</taxon>
        <taxon>Janthinobacterium</taxon>
    </lineage>
</organism>
<accession>A0A1E8PS05</accession>
<gene>
    <name evidence="1" type="ORF">BA896_006850</name>
</gene>
<dbReference type="InterPro" id="IPR008535">
    <property type="entry name" value="DUF817"/>
</dbReference>
<sequence length="162" mass="18202">MLNAPDAHLSNAAQRSRLRGWLRSLTAFLHFGINEARSRLFAGLLLSAVFLLLRTALLALPRYDVLPLAVLAVRGVMLWRGLETWDECKAIYLLHAAGIVQGGHSSYRGLLQSWSYLDFAYTGDDDVHCRAPPQTWQGQRSHCPALGLSWSAKLRPSCLRWF</sequence>
<comment type="caution">
    <text evidence="1">The sequence shown here is derived from an EMBL/GenBank/DDBJ whole genome shotgun (WGS) entry which is preliminary data.</text>
</comment>
<dbReference type="Proteomes" id="UP000092634">
    <property type="component" value="Unassembled WGS sequence"/>
</dbReference>
<name>A0A1E8PS05_9BURK</name>